<evidence type="ECO:0000313" key="10">
    <source>
        <dbReference type="EMBL" id="KAA0722476.1"/>
    </source>
</evidence>
<dbReference type="InterPro" id="IPR007854">
    <property type="entry name" value="Fip1_dom"/>
</dbReference>
<evidence type="ECO:0000256" key="3">
    <source>
        <dbReference type="ARBA" id="ARBA00017456"/>
    </source>
</evidence>
<dbReference type="Proteomes" id="UP000324632">
    <property type="component" value="Chromosome 4"/>
</dbReference>
<evidence type="ECO:0000256" key="4">
    <source>
        <dbReference type="ARBA" id="ARBA00022553"/>
    </source>
</evidence>
<feature type="compositionally biased region" description="Pro residues" evidence="8">
    <location>
        <begin position="311"/>
        <end position="352"/>
    </location>
</feature>
<feature type="compositionally biased region" description="Basic residues" evidence="8">
    <location>
        <begin position="499"/>
        <end position="509"/>
    </location>
</feature>
<evidence type="ECO:0000256" key="2">
    <source>
        <dbReference type="ARBA" id="ARBA00007459"/>
    </source>
</evidence>
<gene>
    <name evidence="10" type="ORF">E1301_Tti007068</name>
</gene>
<accession>A0A5A9PNE4</accession>
<feature type="compositionally biased region" description="Basic and acidic residues" evidence="8">
    <location>
        <begin position="510"/>
        <end position="523"/>
    </location>
</feature>
<evidence type="ECO:0000256" key="1">
    <source>
        <dbReference type="ARBA" id="ARBA00004123"/>
    </source>
</evidence>
<evidence type="ECO:0000313" key="11">
    <source>
        <dbReference type="Proteomes" id="UP000324632"/>
    </source>
</evidence>
<keyword evidence="4" id="KW-0597">Phosphoprotein</keyword>
<feature type="compositionally biased region" description="Pro residues" evidence="8">
    <location>
        <begin position="370"/>
        <end position="383"/>
    </location>
</feature>
<feature type="compositionally biased region" description="Basic and acidic residues" evidence="8">
    <location>
        <begin position="438"/>
        <end position="467"/>
    </location>
</feature>
<organism evidence="10 11">
    <name type="scientific">Triplophysa tibetana</name>
    <dbReference type="NCBI Taxonomy" id="1572043"/>
    <lineage>
        <taxon>Eukaryota</taxon>
        <taxon>Metazoa</taxon>
        <taxon>Chordata</taxon>
        <taxon>Craniata</taxon>
        <taxon>Vertebrata</taxon>
        <taxon>Euteleostomi</taxon>
        <taxon>Actinopterygii</taxon>
        <taxon>Neopterygii</taxon>
        <taxon>Teleostei</taxon>
        <taxon>Ostariophysi</taxon>
        <taxon>Cypriniformes</taxon>
        <taxon>Nemacheilidae</taxon>
        <taxon>Triplophysa</taxon>
    </lineage>
</organism>
<protein>
    <recommendedName>
        <fullName evidence="3">Pre-mRNA 3'-end-processing factor FIP1</fullName>
    </recommendedName>
    <alternativeName>
        <fullName evidence="7">FIP1-like 1 protein</fullName>
    </alternativeName>
</protein>
<evidence type="ECO:0000256" key="8">
    <source>
        <dbReference type="SAM" id="MobiDB-lite"/>
    </source>
</evidence>
<comment type="similarity">
    <text evidence="2">Belongs to the FIP1 family.</text>
</comment>
<feature type="domain" description="Pre-mRNA polyadenylation factor Fip1" evidence="9">
    <location>
        <begin position="145"/>
        <end position="187"/>
    </location>
</feature>
<evidence type="ECO:0000256" key="6">
    <source>
        <dbReference type="ARBA" id="ARBA00023242"/>
    </source>
</evidence>
<dbReference type="GO" id="GO:0005847">
    <property type="term" value="C:mRNA cleavage and polyadenylation specificity factor complex"/>
    <property type="evidence" value="ECO:0007669"/>
    <property type="project" value="TreeGrafter"/>
</dbReference>
<feature type="region of interest" description="Disordered" evidence="8">
    <location>
        <begin position="311"/>
        <end position="531"/>
    </location>
</feature>
<dbReference type="PANTHER" id="PTHR13484:SF9">
    <property type="entry name" value="PRE-MRNA 3'-END-PROCESSING FACTOR FIP1"/>
    <property type="match status" value="1"/>
</dbReference>
<keyword evidence="11" id="KW-1185">Reference proteome</keyword>
<dbReference type="Pfam" id="PF05182">
    <property type="entry name" value="Fip1"/>
    <property type="match status" value="1"/>
</dbReference>
<evidence type="ECO:0000256" key="5">
    <source>
        <dbReference type="ARBA" id="ARBA00022664"/>
    </source>
</evidence>
<evidence type="ECO:0000256" key="7">
    <source>
        <dbReference type="ARBA" id="ARBA00031816"/>
    </source>
</evidence>
<dbReference type="InterPro" id="IPR051187">
    <property type="entry name" value="Pre-mRNA_3'-end_processing_reg"/>
</dbReference>
<dbReference type="PANTHER" id="PTHR13484">
    <property type="entry name" value="FIP1-LIKE 1 PROTEIN"/>
    <property type="match status" value="1"/>
</dbReference>
<feature type="compositionally biased region" description="Basic residues" evidence="8">
    <location>
        <begin position="481"/>
        <end position="490"/>
    </location>
</feature>
<name>A0A5A9PNE4_9TELE</name>
<dbReference type="GO" id="GO:0006397">
    <property type="term" value="P:mRNA processing"/>
    <property type="evidence" value="ECO:0007669"/>
    <property type="project" value="UniProtKB-KW"/>
</dbReference>
<dbReference type="AlphaFoldDB" id="A0A5A9PNE4"/>
<feature type="compositionally biased region" description="Basic and acidic residues" evidence="8">
    <location>
        <begin position="403"/>
        <end position="429"/>
    </location>
</feature>
<comment type="subcellular location">
    <subcellularLocation>
        <location evidence="1">Nucleus</location>
    </subcellularLocation>
</comment>
<reference evidence="10 11" key="1">
    <citation type="journal article" date="2019" name="Mol. Ecol. Resour.">
        <title>Chromosome-level genome assembly of Triplophysa tibetana, a fish adapted to the harsh high-altitude environment of the Tibetan Plateau.</title>
        <authorList>
            <person name="Yang X."/>
            <person name="Liu H."/>
            <person name="Ma Z."/>
            <person name="Zou Y."/>
            <person name="Zou M."/>
            <person name="Mao Y."/>
            <person name="Li X."/>
            <person name="Wang H."/>
            <person name="Chen T."/>
            <person name="Wang W."/>
            <person name="Yang R."/>
        </authorList>
    </citation>
    <scope>NUCLEOTIDE SEQUENCE [LARGE SCALE GENOMIC DNA]</scope>
    <source>
        <strain evidence="10">TTIB1903HZAU</strain>
        <tissue evidence="10">Muscle</tissue>
    </source>
</reference>
<dbReference type="EMBL" id="SOYY01000004">
    <property type="protein sequence ID" value="KAA0722476.1"/>
    <property type="molecule type" value="Genomic_DNA"/>
</dbReference>
<evidence type="ECO:0000259" key="9">
    <source>
        <dbReference type="Pfam" id="PF05182"/>
    </source>
</evidence>
<keyword evidence="5" id="KW-0507">mRNA processing</keyword>
<comment type="caution">
    <text evidence="10">The sequence shown here is derived from an EMBL/GenBank/DDBJ whole genome shotgun (WGS) entry which is preliminary data.</text>
</comment>
<sequence length="531" mass="60206">MSAEEADKTTNTDANAGDEEEEWLYGGKCCKGLRTVIYCEWNSIFLIKKTTLSYGEVFLFTNTGEYVYVGLLCIGFCFHCCADPSMCRCAICAIVFLCCLLCRAYAAPVNLNIKTAGRAYGAVGSKVKGVDLDALGSINGVPVQEVDMESFEEKPWRKPGADLSDYFNYGFNEETWKAYCEKQKRLRMGLDVPSMGSTTSKISVQQGRTGNTEKEITIQAHTSKTDFCSPSTMYKPRISPPHWAGPAPQEMSYYTKPSGTIDVIGGQTATISRVEGRRRHNLEGNNIQVISDHTTTEAEPTVVKMPPPFFPPGHPPPNMPPPPFLPPPVSQAPPLIPPPHFPPPTGGPPPSLIPTLDNGHPGGYDGRPVPHFPFPTGGFPPPMQGAVNPWPGMMDNSKPWDYYPRRDKEREKERERERPRERVHDREHSPSSVAYNSDEERYRYREYGDRGYERHRERSSREKEERHRERRHREKEEGRHKSSRSSSRRRHESEEGDSHRRHKHKKSKRSKEGKEPSEERPGDQENQETME</sequence>
<keyword evidence="6" id="KW-0539">Nucleus</keyword>
<proteinExistence type="inferred from homology"/>